<reference evidence="10 11" key="1">
    <citation type="submission" date="2018-03" db="EMBL/GenBank/DDBJ databases">
        <title>Genomic Encyclopedia of Type Strains, Phase III (KMG-III): the genomes of soil and plant-associated and newly described type strains.</title>
        <authorList>
            <person name="Whitman W."/>
        </authorList>
    </citation>
    <scope>NUCLEOTIDE SEQUENCE [LARGE SCALE GENOMIC DNA]</scope>
    <source>
        <strain evidence="10 11">CGMCC 1.12700</strain>
    </source>
</reference>
<evidence type="ECO:0000256" key="7">
    <source>
        <dbReference type="ARBA" id="ARBA00022954"/>
    </source>
</evidence>
<evidence type="ECO:0000313" key="10">
    <source>
        <dbReference type="EMBL" id="PSK90017.1"/>
    </source>
</evidence>
<feature type="domain" description="Formiminotransferase C-terminal subdomain" evidence="8">
    <location>
        <begin position="188"/>
        <end position="323"/>
    </location>
</feature>
<dbReference type="GO" id="GO:0005542">
    <property type="term" value="F:folic acid binding"/>
    <property type="evidence" value="ECO:0007669"/>
    <property type="project" value="UniProtKB-KW"/>
</dbReference>
<dbReference type="InterPro" id="IPR051623">
    <property type="entry name" value="FTCD"/>
</dbReference>
<dbReference type="NCBIfam" id="TIGR02024">
    <property type="entry name" value="FtcD"/>
    <property type="match status" value="1"/>
</dbReference>
<name>A0A2P8CYK2_9BACT</name>
<gene>
    <name evidence="10" type="ORF">B0I18_10922</name>
</gene>
<dbReference type="InterPro" id="IPR022384">
    <property type="entry name" value="FormiminoTrfase_cat_dom_sf"/>
</dbReference>
<dbReference type="Pfam" id="PF07837">
    <property type="entry name" value="FTCD_N"/>
    <property type="match status" value="1"/>
</dbReference>
<dbReference type="InterPro" id="IPR012886">
    <property type="entry name" value="Formiminotransferase_N"/>
</dbReference>
<dbReference type="EMBL" id="PYGD01000009">
    <property type="protein sequence ID" value="PSK90017.1"/>
    <property type="molecule type" value="Genomic_DNA"/>
</dbReference>
<feature type="domain" description="Formiminotransferase N-terminal subdomain" evidence="9">
    <location>
        <begin position="7"/>
        <end position="187"/>
    </location>
</feature>
<dbReference type="InterPro" id="IPR037070">
    <property type="entry name" value="Formiminotransferase_C_sf"/>
</dbReference>
<sequence length="330" mass="35257">MTNTAGPLMECVANFSEGRDTTVIAAIARAIQDVPGQQLLHQDISPSANRTVMTFAGRPEAVTEAAFEAIKTAAERIDMAVQTGAHPRIGATDVCPLIPLAQLSIEEAVVYAEALGRRVGTELGIPVYLYEHAAKAGYRRTLPAIRKGQYEGLQYKMQQEGWQPDYGYAPGSIRVAHTGATVIGVRDVLVAFNISLDTRDENIAATIARKMRSIGGGLPALRAIGWYMEDFDCAQVSMNLLDYRITSPLTVWETCKTLAAEYGVQPTGCEVIGLIPEACVTEAGSAALQGDAPVAELVAAGISYLGLDRVKPFVPGAKILEYALQAAGLF</sequence>
<dbReference type="Pfam" id="PF02971">
    <property type="entry name" value="FTCD"/>
    <property type="match status" value="1"/>
</dbReference>
<dbReference type="SMART" id="SM01222">
    <property type="entry name" value="FTCD_N"/>
    <property type="match status" value="1"/>
</dbReference>
<dbReference type="GO" id="GO:0030409">
    <property type="term" value="F:glutamate formimidoyltransferase activity"/>
    <property type="evidence" value="ECO:0007669"/>
    <property type="project" value="UniProtKB-EC"/>
</dbReference>
<evidence type="ECO:0000256" key="1">
    <source>
        <dbReference type="ARBA" id="ARBA00004496"/>
    </source>
</evidence>
<dbReference type="GO" id="GO:0019556">
    <property type="term" value="P:L-histidine catabolic process to glutamate and formamide"/>
    <property type="evidence" value="ECO:0007669"/>
    <property type="project" value="UniProtKB-UniPathway"/>
</dbReference>
<dbReference type="PANTHER" id="PTHR12234">
    <property type="entry name" value="FORMIMINOTRANSFERASE-CYCLODEAMINASE"/>
    <property type="match status" value="1"/>
</dbReference>
<dbReference type="Proteomes" id="UP000240572">
    <property type="component" value="Unassembled WGS sequence"/>
</dbReference>
<dbReference type="EC" id="2.1.2.5" evidence="3"/>
<keyword evidence="11" id="KW-1185">Reference proteome</keyword>
<organism evidence="10 11">
    <name type="scientific">Taibaiella chishuiensis</name>
    <dbReference type="NCBI Taxonomy" id="1434707"/>
    <lineage>
        <taxon>Bacteria</taxon>
        <taxon>Pseudomonadati</taxon>
        <taxon>Bacteroidota</taxon>
        <taxon>Chitinophagia</taxon>
        <taxon>Chitinophagales</taxon>
        <taxon>Chitinophagaceae</taxon>
        <taxon>Taibaiella</taxon>
    </lineage>
</organism>
<evidence type="ECO:0000256" key="3">
    <source>
        <dbReference type="ARBA" id="ARBA00012252"/>
    </source>
</evidence>
<evidence type="ECO:0000256" key="2">
    <source>
        <dbReference type="ARBA" id="ARBA00005082"/>
    </source>
</evidence>
<comment type="caution">
    <text evidence="10">The sequence shown here is derived from an EMBL/GenBank/DDBJ whole genome shotgun (WGS) entry which is preliminary data.</text>
</comment>
<evidence type="ECO:0000259" key="8">
    <source>
        <dbReference type="SMART" id="SM01221"/>
    </source>
</evidence>
<dbReference type="GO" id="GO:0005737">
    <property type="term" value="C:cytoplasm"/>
    <property type="evidence" value="ECO:0007669"/>
    <property type="project" value="UniProtKB-SubCell"/>
</dbReference>
<evidence type="ECO:0000256" key="4">
    <source>
        <dbReference type="ARBA" id="ARBA00022490"/>
    </source>
</evidence>
<comment type="subcellular location">
    <subcellularLocation>
        <location evidence="1">Cytoplasm</location>
    </subcellularLocation>
</comment>
<dbReference type="InterPro" id="IPR037064">
    <property type="entry name" value="Formiminotransferase_N_sf"/>
</dbReference>
<dbReference type="GO" id="GO:0019557">
    <property type="term" value="P:L-histidine catabolic process to glutamate and formate"/>
    <property type="evidence" value="ECO:0007669"/>
    <property type="project" value="UniProtKB-UniPathway"/>
</dbReference>
<dbReference type="UniPathway" id="UPA00379">
    <property type="reaction ID" value="UER00555"/>
</dbReference>
<keyword evidence="5 10" id="KW-0808">Transferase</keyword>
<accession>A0A2P8CYK2</accession>
<dbReference type="InterPro" id="IPR004227">
    <property type="entry name" value="Formiminotransferase_cat"/>
</dbReference>
<comment type="pathway">
    <text evidence="2">Amino-acid degradation; L-histidine degradation into L-glutamate; L-glutamate from N-formimidoyl-L-glutamate (transferase route): step 1/1.</text>
</comment>
<dbReference type="PANTHER" id="PTHR12234:SF0">
    <property type="entry name" value="FORMIMIDOYLTRANSFERASE-CYCLODEAMINASE"/>
    <property type="match status" value="1"/>
</dbReference>
<dbReference type="Gene3D" id="3.30.70.670">
    <property type="entry name" value="Formiminotransferase, C-terminal subdomain"/>
    <property type="match status" value="1"/>
</dbReference>
<dbReference type="AlphaFoldDB" id="A0A2P8CYK2"/>
<keyword evidence="7" id="KW-0290">Folate-binding</keyword>
<keyword evidence="4" id="KW-0963">Cytoplasm</keyword>
<evidence type="ECO:0000313" key="11">
    <source>
        <dbReference type="Proteomes" id="UP000240572"/>
    </source>
</evidence>
<dbReference type="RefSeq" id="WP_181358532.1">
    <property type="nucleotide sequence ID" value="NZ_PYGD01000009.1"/>
</dbReference>
<proteinExistence type="predicted"/>
<evidence type="ECO:0000256" key="5">
    <source>
        <dbReference type="ARBA" id="ARBA00022679"/>
    </source>
</evidence>
<dbReference type="SMART" id="SM01221">
    <property type="entry name" value="FTCD"/>
    <property type="match status" value="1"/>
</dbReference>
<keyword evidence="6" id="KW-0369">Histidine metabolism</keyword>
<dbReference type="SUPFAM" id="SSF55116">
    <property type="entry name" value="Formiminotransferase domain of formiminotransferase-cyclodeaminase"/>
    <property type="match status" value="2"/>
</dbReference>
<protein>
    <recommendedName>
        <fullName evidence="3">glutamate formimidoyltransferase</fullName>
        <ecNumber evidence="3">2.1.2.5</ecNumber>
    </recommendedName>
</protein>
<evidence type="ECO:0000259" key="9">
    <source>
        <dbReference type="SMART" id="SM01222"/>
    </source>
</evidence>
<dbReference type="Gene3D" id="3.30.990.10">
    <property type="entry name" value="Formiminotransferase, N-terminal subdomain"/>
    <property type="match status" value="1"/>
</dbReference>
<dbReference type="InterPro" id="IPR013802">
    <property type="entry name" value="Formiminotransferase_C"/>
</dbReference>
<evidence type="ECO:0000256" key="6">
    <source>
        <dbReference type="ARBA" id="ARBA00022808"/>
    </source>
</evidence>